<dbReference type="Gene3D" id="3.90.70.10">
    <property type="entry name" value="Cysteine proteinases"/>
    <property type="match status" value="1"/>
</dbReference>
<dbReference type="SUPFAM" id="SSF54001">
    <property type="entry name" value="Cysteine proteinases"/>
    <property type="match status" value="1"/>
</dbReference>
<sequence length="270" mass="30869">MSSREQGQGSGYGGATCRHREEIREMRNYLTEIAKLITDRNRNLLTKADLLASFEKWQSNFEKKEIVLSWNDKRPDLMCAPVMQGADDCWAIALSRAISMFLQIIGSDITPPTKDELLNAIDARYLSRRGAIDRLEIAIPYVKNYVGNMIIHRRPALDSDNEEHENYEKCIVRLLAKAPLAIRFESLPSFGSHDWKTMFSPTYEDCQARVYERLYKHDGVLTGVGVELRNGVATDYWEVQESGGEDLGRGGFVRFARHQFIIEEVCELQA</sequence>
<evidence type="ECO:0000313" key="2">
    <source>
        <dbReference type="Proteomes" id="UP000029120"/>
    </source>
</evidence>
<dbReference type="EMBL" id="KL978069">
    <property type="protein sequence ID" value="KFK23546.1"/>
    <property type="molecule type" value="Genomic_DNA"/>
</dbReference>
<protein>
    <recommendedName>
        <fullName evidence="3">Peptidase C1A papain C-terminal domain-containing protein</fullName>
    </recommendedName>
</protein>
<evidence type="ECO:0008006" key="3">
    <source>
        <dbReference type="Google" id="ProtNLM"/>
    </source>
</evidence>
<dbReference type="Proteomes" id="UP000029120">
    <property type="component" value="Unassembled WGS sequence"/>
</dbReference>
<dbReference type="Gramene" id="KFK23546">
    <property type="protein sequence ID" value="KFK23546"/>
    <property type="gene ID" value="AALP_AAs66918U001000"/>
</dbReference>
<name>A0A087G0Z4_ARAAL</name>
<keyword evidence="2" id="KW-1185">Reference proteome</keyword>
<evidence type="ECO:0000313" key="1">
    <source>
        <dbReference type="EMBL" id="KFK23546.1"/>
    </source>
</evidence>
<dbReference type="InterPro" id="IPR038765">
    <property type="entry name" value="Papain-like_cys_pep_sf"/>
</dbReference>
<dbReference type="AlphaFoldDB" id="A0A087G0Z4"/>
<proteinExistence type="predicted"/>
<accession>A0A087G0Z4</accession>
<reference evidence="2" key="1">
    <citation type="journal article" date="2015" name="Nat. Plants">
        <title>Genome expansion of Arabis alpina linked with retrotransposition and reduced symmetric DNA methylation.</title>
        <authorList>
            <person name="Willing E.M."/>
            <person name="Rawat V."/>
            <person name="Mandakova T."/>
            <person name="Maumus F."/>
            <person name="James G.V."/>
            <person name="Nordstroem K.J."/>
            <person name="Becker C."/>
            <person name="Warthmann N."/>
            <person name="Chica C."/>
            <person name="Szarzynska B."/>
            <person name="Zytnicki M."/>
            <person name="Albani M.C."/>
            <person name="Kiefer C."/>
            <person name="Bergonzi S."/>
            <person name="Castaings L."/>
            <person name="Mateos J.L."/>
            <person name="Berns M.C."/>
            <person name="Bujdoso N."/>
            <person name="Piofczyk T."/>
            <person name="de Lorenzo L."/>
            <person name="Barrero-Sicilia C."/>
            <person name="Mateos I."/>
            <person name="Piednoel M."/>
            <person name="Hagmann J."/>
            <person name="Chen-Min-Tao R."/>
            <person name="Iglesias-Fernandez R."/>
            <person name="Schuster S.C."/>
            <person name="Alonso-Blanco C."/>
            <person name="Roudier F."/>
            <person name="Carbonero P."/>
            <person name="Paz-Ares J."/>
            <person name="Davis S.J."/>
            <person name="Pecinka A."/>
            <person name="Quesneville H."/>
            <person name="Colot V."/>
            <person name="Lysak M.A."/>
            <person name="Weigel D."/>
            <person name="Coupland G."/>
            <person name="Schneeberger K."/>
        </authorList>
    </citation>
    <scope>NUCLEOTIDE SEQUENCE [LARGE SCALE GENOMIC DNA]</scope>
    <source>
        <strain evidence="2">cv. Pajares</strain>
    </source>
</reference>
<organism evidence="1 2">
    <name type="scientific">Arabis alpina</name>
    <name type="common">Alpine rock-cress</name>
    <dbReference type="NCBI Taxonomy" id="50452"/>
    <lineage>
        <taxon>Eukaryota</taxon>
        <taxon>Viridiplantae</taxon>
        <taxon>Streptophyta</taxon>
        <taxon>Embryophyta</taxon>
        <taxon>Tracheophyta</taxon>
        <taxon>Spermatophyta</taxon>
        <taxon>Magnoliopsida</taxon>
        <taxon>eudicotyledons</taxon>
        <taxon>Gunneridae</taxon>
        <taxon>Pentapetalae</taxon>
        <taxon>rosids</taxon>
        <taxon>malvids</taxon>
        <taxon>Brassicales</taxon>
        <taxon>Brassicaceae</taxon>
        <taxon>Arabideae</taxon>
        <taxon>Arabis</taxon>
    </lineage>
</organism>
<gene>
    <name evidence="1" type="ORF">AALP_AAs66918U001000</name>
</gene>